<sequence length="582" mass="64101">MSQLLLTLLVFVPILGTFVILLLPDSMKNMFGKITIGINSFQLIIATYIISKYEGLHETMNGVLSLDNYQFLEKYDWIQLNLGSFGKLTAEYLLGVDGLSNSMILLAAIVLLIGAISSLEIKRKRRGFYALYLLLSGTIMGCFLALDFFLFYLFFEFMLLPMYFLIGIWGGKNSEYASIKFFIYTLVGSIFILVIMIALAASVIDPSATAVQLGLVNHLDQITPDIISKVQTMLISGEIGQSDYVRTFTLVHMMDAKNYIPDSILSLDYGATLFGTNVRFVAFLMVFIGFAIKLPVVPLHTWLPDAHVEAPTSISVVLAGILLKIGGYGMLRIAYSVFPDGAQHFAWWIAFGGVVSILYGAFVALGTHNLKRLIAYSSVSHMGFVMLGIASLTAEGVSGAIFQMFSHGVISSALFLIAGVLYYRTGDLEIESYSGLSSKMPKYTMLATIAFFASLGLPGFSGFMAELFVFLGAFNSSAVNHLIPRWMTVTAVLGLVLSAAYYLWAMQRIFLGKYFLKKESWESLLKDLTPRELLMLAPLAIMTLALGIYPKLLINLIEGSVTELVEFANYVGADYIKTIIGG</sequence>
<feature type="transmembrane region" description="Helical" evidence="7">
    <location>
        <begin position="152"/>
        <end position="169"/>
    </location>
</feature>
<gene>
    <name evidence="9" type="ORF">NH26_02460</name>
</gene>
<feature type="transmembrane region" description="Helical" evidence="7">
    <location>
        <begin position="128"/>
        <end position="146"/>
    </location>
</feature>
<feature type="transmembrane region" description="Helical" evidence="7">
    <location>
        <begin position="373"/>
        <end position="394"/>
    </location>
</feature>
<keyword evidence="4 7" id="KW-1133">Transmembrane helix</keyword>
<evidence type="ECO:0000256" key="5">
    <source>
        <dbReference type="ARBA" id="ARBA00023136"/>
    </source>
</evidence>
<feature type="transmembrane region" description="Helical" evidence="7">
    <location>
        <begin position="181"/>
        <end position="204"/>
    </location>
</feature>
<dbReference type="PANTHER" id="PTHR43507">
    <property type="entry name" value="NADH-UBIQUINONE OXIDOREDUCTASE CHAIN 4"/>
    <property type="match status" value="1"/>
</dbReference>
<feature type="transmembrane region" description="Helical" evidence="7">
    <location>
        <begin position="92"/>
        <end position="116"/>
    </location>
</feature>
<keyword evidence="10" id="KW-1185">Reference proteome</keyword>
<dbReference type="GO" id="GO:0042773">
    <property type="term" value="P:ATP synthesis coupled electron transport"/>
    <property type="evidence" value="ECO:0007669"/>
    <property type="project" value="InterPro"/>
</dbReference>
<feature type="transmembrane region" description="Helical" evidence="7">
    <location>
        <begin position="314"/>
        <end position="333"/>
    </location>
</feature>
<evidence type="ECO:0000256" key="1">
    <source>
        <dbReference type="ARBA" id="ARBA00004127"/>
    </source>
</evidence>
<feature type="transmembrane region" description="Helical" evidence="7">
    <location>
        <begin position="486"/>
        <end position="504"/>
    </location>
</feature>
<dbReference type="GO" id="GO:0008137">
    <property type="term" value="F:NADH dehydrogenase (ubiquinone) activity"/>
    <property type="evidence" value="ECO:0007669"/>
    <property type="project" value="InterPro"/>
</dbReference>
<keyword evidence="5 7" id="KW-0472">Membrane</keyword>
<dbReference type="GO" id="GO:0048039">
    <property type="term" value="F:ubiquinone binding"/>
    <property type="evidence" value="ECO:0007669"/>
    <property type="project" value="TreeGrafter"/>
</dbReference>
<feature type="transmembrane region" description="Helical" evidence="7">
    <location>
        <begin position="280"/>
        <end position="302"/>
    </location>
</feature>
<protein>
    <submittedName>
        <fullName evidence="9">Oxidoreductase</fullName>
    </submittedName>
</protein>
<evidence type="ECO:0000313" key="9">
    <source>
        <dbReference type="EMBL" id="OHX65288.1"/>
    </source>
</evidence>
<dbReference type="GO" id="GO:0016020">
    <property type="term" value="C:membrane"/>
    <property type="evidence" value="ECO:0007669"/>
    <property type="project" value="UniProtKB-SubCell"/>
</dbReference>
<feature type="domain" description="NADH:quinone oxidoreductase/Mrp antiporter transmembrane" evidence="8">
    <location>
        <begin position="145"/>
        <end position="199"/>
    </location>
</feature>
<comment type="similarity">
    <text evidence="2">Belongs to the complex I subunit 4 family.</text>
</comment>
<dbReference type="OrthoDB" id="9811718at2"/>
<dbReference type="InterPro" id="IPR003918">
    <property type="entry name" value="NADH_UbQ_OxRdtase"/>
</dbReference>
<evidence type="ECO:0000256" key="2">
    <source>
        <dbReference type="ARBA" id="ARBA00009025"/>
    </source>
</evidence>
<dbReference type="Proteomes" id="UP000179797">
    <property type="component" value="Unassembled WGS sequence"/>
</dbReference>
<keyword evidence="3 6" id="KW-0812">Transmembrane</keyword>
<name>A0A1S1YW84_FLAPC</name>
<dbReference type="Pfam" id="PF00361">
    <property type="entry name" value="Proton_antipo_M"/>
    <property type="match status" value="2"/>
</dbReference>
<accession>A0A1S1YW84</accession>
<feature type="transmembrane region" description="Helical" evidence="7">
    <location>
        <begin position="443"/>
        <end position="474"/>
    </location>
</feature>
<dbReference type="PANTHER" id="PTHR43507:SF1">
    <property type="entry name" value="NADH-UBIQUINONE OXIDOREDUCTASE CHAIN 4"/>
    <property type="match status" value="1"/>
</dbReference>
<evidence type="ECO:0000259" key="8">
    <source>
        <dbReference type="Pfam" id="PF00361"/>
    </source>
</evidence>
<dbReference type="GO" id="GO:0015990">
    <property type="term" value="P:electron transport coupled proton transport"/>
    <property type="evidence" value="ECO:0007669"/>
    <property type="project" value="TreeGrafter"/>
</dbReference>
<feature type="transmembrane region" description="Helical" evidence="7">
    <location>
        <begin position="345"/>
        <end position="366"/>
    </location>
</feature>
<dbReference type="GO" id="GO:0012505">
    <property type="term" value="C:endomembrane system"/>
    <property type="evidence" value="ECO:0007669"/>
    <property type="project" value="UniProtKB-SubCell"/>
</dbReference>
<comment type="caution">
    <text evidence="9">The sequence shown here is derived from an EMBL/GenBank/DDBJ whole genome shotgun (WGS) entry which is preliminary data.</text>
</comment>
<evidence type="ECO:0000256" key="4">
    <source>
        <dbReference type="ARBA" id="ARBA00022989"/>
    </source>
</evidence>
<dbReference type="STRING" id="915059.NH26_02460"/>
<dbReference type="RefSeq" id="WP_044223825.1">
    <property type="nucleotide sequence ID" value="NZ_JRYR02000001.1"/>
</dbReference>
<dbReference type="InterPro" id="IPR010227">
    <property type="entry name" value="NADH_Q_OxRdtase_chainM/4"/>
</dbReference>
<dbReference type="NCBIfam" id="TIGR01972">
    <property type="entry name" value="NDH_I_M"/>
    <property type="match status" value="1"/>
</dbReference>
<dbReference type="InterPro" id="IPR001750">
    <property type="entry name" value="ND/Mrp_TM"/>
</dbReference>
<reference evidence="9 10" key="1">
    <citation type="journal article" date="2012" name="Int. J. Syst. Evol. Microbiol.">
        <title>Flammeovirga pacifica sp. nov., isolated from deep-sea sediment.</title>
        <authorList>
            <person name="Xu H."/>
            <person name="Fu Y."/>
            <person name="Yang N."/>
            <person name="Ding Z."/>
            <person name="Lai Q."/>
            <person name="Zeng R."/>
        </authorList>
    </citation>
    <scope>NUCLEOTIDE SEQUENCE [LARGE SCALE GENOMIC DNA]</scope>
    <source>
        <strain evidence="10">DSM 24597 / LMG 26175 / WPAGA1</strain>
    </source>
</reference>
<proteinExistence type="inferred from homology"/>
<comment type="subcellular location">
    <subcellularLocation>
        <location evidence="1">Endomembrane system</location>
        <topology evidence="1">Multi-pass membrane protein</topology>
    </subcellularLocation>
    <subcellularLocation>
        <location evidence="6">Membrane</location>
        <topology evidence="6">Multi-pass membrane protein</topology>
    </subcellularLocation>
</comment>
<feature type="transmembrane region" description="Helical" evidence="7">
    <location>
        <begin position="6"/>
        <end position="23"/>
    </location>
</feature>
<organism evidence="9 10">
    <name type="scientific">Flammeovirga pacifica</name>
    <dbReference type="NCBI Taxonomy" id="915059"/>
    <lineage>
        <taxon>Bacteria</taxon>
        <taxon>Pseudomonadati</taxon>
        <taxon>Bacteroidota</taxon>
        <taxon>Cytophagia</taxon>
        <taxon>Cytophagales</taxon>
        <taxon>Flammeovirgaceae</taxon>
        <taxon>Flammeovirga</taxon>
    </lineage>
</organism>
<dbReference type="PRINTS" id="PR01437">
    <property type="entry name" value="NUOXDRDTASE4"/>
</dbReference>
<feature type="transmembrane region" description="Helical" evidence="7">
    <location>
        <begin position="400"/>
        <end position="423"/>
    </location>
</feature>
<feature type="transmembrane region" description="Helical" evidence="7">
    <location>
        <begin position="30"/>
        <end position="50"/>
    </location>
</feature>
<evidence type="ECO:0000256" key="7">
    <source>
        <dbReference type="SAM" id="Phobius"/>
    </source>
</evidence>
<dbReference type="GO" id="GO:0003954">
    <property type="term" value="F:NADH dehydrogenase activity"/>
    <property type="evidence" value="ECO:0007669"/>
    <property type="project" value="TreeGrafter"/>
</dbReference>
<dbReference type="AlphaFoldDB" id="A0A1S1YW84"/>
<dbReference type="EMBL" id="JRYR02000001">
    <property type="protein sequence ID" value="OHX65288.1"/>
    <property type="molecule type" value="Genomic_DNA"/>
</dbReference>
<evidence type="ECO:0000256" key="3">
    <source>
        <dbReference type="ARBA" id="ARBA00022692"/>
    </source>
</evidence>
<evidence type="ECO:0000313" key="10">
    <source>
        <dbReference type="Proteomes" id="UP000179797"/>
    </source>
</evidence>
<evidence type="ECO:0000256" key="6">
    <source>
        <dbReference type="RuleBase" id="RU000320"/>
    </source>
</evidence>
<feature type="domain" description="NADH:quinone oxidoreductase/Mrp antiporter transmembrane" evidence="8">
    <location>
        <begin position="267"/>
        <end position="482"/>
    </location>
</feature>